<protein>
    <submittedName>
        <fullName evidence="1">Uncharacterized protein</fullName>
    </submittedName>
</protein>
<evidence type="ECO:0000313" key="1">
    <source>
        <dbReference type="EMBL" id="VDM27690.1"/>
    </source>
</evidence>
<accession>A0A3P7EWH3</accession>
<sequence>MIESGGRMGEDIKLFSASNIYQTCCAARVVSTRRRMSCFFLFREIVYSPCLNDSIWSLAHYSNSGGSFVLSTPIWARRISVVSRKPLSIVDVSVQPCNYLNQTEYSSRANFAYMHASFETTKDSGAKRLKAQTLVLFRTSMCICSQRLHYLTPTPLFDCSSEMIGKHYINITATKREIGIKRL</sequence>
<organism evidence="1">
    <name type="scientific">Toxocara canis</name>
    <name type="common">Canine roundworm</name>
    <dbReference type="NCBI Taxonomy" id="6265"/>
    <lineage>
        <taxon>Eukaryota</taxon>
        <taxon>Metazoa</taxon>
        <taxon>Ecdysozoa</taxon>
        <taxon>Nematoda</taxon>
        <taxon>Chromadorea</taxon>
        <taxon>Rhabditida</taxon>
        <taxon>Spirurina</taxon>
        <taxon>Ascaridomorpha</taxon>
        <taxon>Ascaridoidea</taxon>
        <taxon>Toxocaridae</taxon>
        <taxon>Toxocara</taxon>
    </lineage>
</organism>
<dbReference type="AlphaFoldDB" id="A0A3P7EWH3"/>
<dbReference type="EMBL" id="UYWY01002098">
    <property type="protein sequence ID" value="VDM27690.1"/>
    <property type="molecule type" value="Genomic_DNA"/>
</dbReference>
<gene>
    <name evidence="1" type="ORF">TCNE_LOCUS2219</name>
</gene>
<proteinExistence type="predicted"/>
<name>A0A3P7EWH3_TOXCA</name>
<reference evidence="1" key="1">
    <citation type="submission" date="2018-11" db="EMBL/GenBank/DDBJ databases">
        <authorList>
            <consortium name="Pathogen Informatics"/>
        </authorList>
    </citation>
    <scope>NUCLEOTIDE SEQUENCE [LARGE SCALE GENOMIC DNA]</scope>
</reference>